<keyword evidence="4" id="KW-1185">Reference proteome</keyword>
<organism evidence="3 4">
    <name type="scientific">Ottowia thiooxydans</name>
    <dbReference type="NCBI Taxonomy" id="219182"/>
    <lineage>
        <taxon>Bacteria</taxon>
        <taxon>Pseudomonadati</taxon>
        <taxon>Pseudomonadota</taxon>
        <taxon>Betaproteobacteria</taxon>
        <taxon>Burkholderiales</taxon>
        <taxon>Comamonadaceae</taxon>
        <taxon>Ottowia</taxon>
    </lineage>
</organism>
<evidence type="ECO:0000313" key="4">
    <source>
        <dbReference type="Proteomes" id="UP001549320"/>
    </source>
</evidence>
<dbReference type="PANTHER" id="PTHR43798">
    <property type="entry name" value="MONOACYLGLYCEROL LIPASE"/>
    <property type="match status" value="1"/>
</dbReference>
<dbReference type="SUPFAM" id="SSF53474">
    <property type="entry name" value="alpha/beta-Hydrolases"/>
    <property type="match status" value="1"/>
</dbReference>
<dbReference type="InterPro" id="IPR000073">
    <property type="entry name" value="AB_hydrolase_1"/>
</dbReference>
<dbReference type="PRINTS" id="PR00412">
    <property type="entry name" value="EPOXHYDRLASE"/>
</dbReference>
<dbReference type="Pfam" id="PF00561">
    <property type="entry name" value="Abhydrolase_1"/>
    <property type="match status" value="1"/>
</dbReference>
<proteinExistence type="predicted"/>
<dbReference type="InterPro" id="IPR029058">
    <property type="entry name" value="AB_hydrolase_fold"/>
</dbReference>
<dbReference type="GO" id="GO:0047570">
    <property type="term" value="F:3-oxoadipate enol-lactonase activity"/>
    <property type="evidence" value="ECO:0007669"/>
    <property type="project" value="UniProtKB-EC"/>
</dbReference>
<name>A0ABV2QCW0_9BURK</name>
<evidence type="ECO:0000259" key="2">
    <source>
        <dbReference type="Pfam" id="PF00561"/>
    </source>
</evidence>
<protein>
    <submittedName>
        <fullName evidence="3">3-oxoadipate enol-lactonase</fullName>
        <ecNumber evidence="3">3.1.1.24</ecNumber>
    </submittedName>
</protein>
<dbReference type="RefSeq" id="WP_354446504.1">
    <property type="nucleotide sequence ID" value="NZ_JBEPSH010000008.1"/>
</dbReference>
<feature type="domain" description="AB hydrolase-1" evidence="2">
    <location>
        <begin position="31"/>
        <end position="257"/>
    </location>
</feature>
<evidence type="ECO:0000313" key="3">
    <source>
        <dbReference type="EMBL" id="MET4578875.1"/>
    </source>
</evidence>
<reference evidence="3 4" key="1">
    <citation type="submission" date="2024-06" db="EMBL/GenBank/DDBJ databases">
        <title>Sorghum-associated microbial communities from plants grown in Nebraska, USA.</title>
        <authorList>
            <person name="Schachtman D."/>
        </authorList>
    </citation>
    <scope>NUCLEOTIDE SEQUENCE [LARGE SCALE GENOMIC DNA]</scope>
    <source>
        <strain evidence="3 4">2709</strain>
    </source>
</reference>
<dbReference type="PRINTS" id="PR00111">
    <property type="entry name" value="ABHYDROLASE"/>
</dbReference>
<dbReference type="Gene3D" id="3.40.50.1820">
    <property type="entry name" value="alpha/beta hydrolase"/>
    <property type="match status" value="1"/>
</dbReference>
<dbReference type="InterPro" id="IPR050266">
    <property type="entry name" value="AB_hydrolase_sf"/>
</dbReference>
<dbReference type="InterPro" id="IPR000639">
    <property type="entry name" value="Epox_hydrolase-like"/>
</dbReference>
<keyword evidence="1 3" id="KW-0378">Hydrolase</keyword>
<evidence type="ECO:0000256" key="1">
    <source>
        <dbReference type="ARBA" id="ARBA00022801"/>
    </source>
</evidence>
<sequence length="273" mass="29052">MATLISPQHATLKTTDGEMRIAYEERGSGTPIVFLHGIGGNRSNWAAQMDGSLSGFRTVALDLRGYGASSLPKGALALTDFVEDVVSVMDHLHIRSAHLVGLSMGGLVVQALYAAYPERVTSLTLVACRGGHSPVANGEGFAKDRLGPLEGQNSTAELARTLLPKLVGPDVSSETFDMLQKSLLDLHLGSYRKTVAMRVALTAFLDLGLVSAPALVMAGTHDTLAPIAQMTEIAQLIPDATLKVMERCGHFINIEKPADFNHALRSFLTAHPG</sequence>
<dbReference type="PANTHER" id="PTHR43798:SF31">
    <property type="entry name" value="AB HYDROLASE SUPERFAMILY PROTEIN YCLE"/>
    <property type="match status" value="1"/>
</dbReference>
<gene>
    <name evidence="3" type="ORF">ABIE13_003998</name>
</gene>
<accession>A0ABV2QCW0</accession>
<dbReference type="EC" id="3.1.1.24" evidence="3"/>
<dbReference type="EMBL" id="JBEPSH010000008">
    <property type="protein sequence ID" value="MET4578875.1"/>
    <property type="molecule type" value="Genomic_DNA"/>
</dbReference>
<comment type="caution">
    <text evidence="3">The sequence shown here is derived from an EMBL/GenBank/DDBJ whole genome shotgun (WGS) entry which is preliminary data.</text>
</comment>
<dbReference type="Proteomes" id="UP001549320">
    <property type="component" value="Unassembled WGS sequence"/>
</dbReference>